<gene>
    <name evidence="1" type="ORF">CLIB1444_07S01134</name>
</gene>
<accession>A0ACA9YA76</accession>
<evidence type="ECO:0000313" key="1">
    <source>
        <dbReference type="EMBL" id="CAH6721730.1"/>
    </source>
</evidence>
<protein>
    <submittedName>
        <fullName evidence="1">Uncharacterized protein</fullName>
    </submittedName>
</protein>
<name>A0ACA9YA76_9ASCO</name>
<dbReference type="Proteomes" id="UP001152531">
    <property type="component" value="Unassembled WGS sequence"/>
</dbReference>
<reference evidence="1" key="1">
    <citation type="submission" date="2022-06" db="EMBL/GenBank/DDBJ databases">
        <authorList>
            <person name="Legras J.-L."/>
            <person name="Devillers H."/>
            <person name="Grondin C."/>
        </authorList>
    </citation>
    <scope>NUCLEOTIDE SEQUENCE</scope>
    <source>
        <strain evidence="1">CLIB 1444</strain>
    </source>
</reference>
<proteinExistence type="predicted"/>
<comment type="caution">
    <text evidence="1">The sequence shown here is derived from an EMBL/GenBank/DDBJ whole genome shotgun (WGS) entry which is preliminary data.</text>
</comment>
<sequence length="296" mass="34686">MTNDDTYKNHLNMVNQQIQSITRKLRVTSGEFWFLGSFLINFIVGKTIHLTSTDEEVYNYYNDKNNIFNQLFVKKGWFWTTILLVAFYGILLSKNHPKIQNKFQFIQKSVLKYIIATGWWILFTQWCFGLPIMDKIFIYTGGKCTNIHPSKVKPHLVSLLSKSVTDELQDIYESKIISSSVCRSLRGHWVGGHDPSGHVFLLIHSSVYLFFEISQFWPGWSVLISDIKKLSHDIKFGRFTLHHYILKNPSILVIWLIGLWWFMLLMTNIYFHSILEKLVGLLFGYAILGLYLVPRF</sequence>
<keyword evidence="2" id="KW-1185">Reference proteome</keyword>
<evidence type="ECO:0000313" key="2">
    <source>
        <dbReference type="Proteomes" id="UP001152531"/>
    </source>
</evidence>
<dbReference type="EMBL" id="CALSDN010000007">
    <property type="protein sequence ID" value="CAH6721730.1"/>
    <property type="molecule type" value="Genomic_DNA"/>
</dbReference>
<organism evidence="1 2">
    <name type="scientific">[Candida] jaroonii</name>
    <dbReference type="NCBI Taxonomy" id="467808"/>
    <lineage>
        <taxon>Eukaryota</taxon>
        <taxon>Fungi</taxon>
        <taxon>Dikarya</taxon>
        <taxon>Ascomycota</taxon>
        <taxon>Saccharomycotina</taxon>
        <taxon>Pichiomycetes</taxon>
        <taxon>Debaryomycetaceae</taxon>
        <taxon>Yamadazyma</taxon>
    </lineage>
</organism>